<dbReference type="GO" id="GO:0004519">
    <property type="term" value="F:endonuclease activity"/>
    <property type="evidence" value="ECO:0007669"/>
    <property type="project" value="UniProtKB-KW"/>
</dbReference>
<dbReference type="SUPFAM" id="SSF52980">
    <property type="entry name" value="Restriction endonuclease-like"/>
    <property type="match status" value="1"/>
</dbReference>
<dbReference type="Proteomes" id="UP001299265">
    <property type="component" value="Unassembled WGS sequence"/>
</dbReference>
<name>A0AAP2W9D3_9FIRM</name>
<dbReference type="InterPro" id="IPR007560">
    <property type="entry name" value="Restrct_endonuc_IV_Mrr"/>
</dbReference>
<reference evidence="2 3" key="1">
    <citation type="submission" date="2021-11" db="EMBL/GenBank/DDBJ databases">
        <title>Lacrimispora sp. nov. NSJ-141 isolated from human feces.</title>
        <authorList>
            <person name="Abdugheni R."/>
        </authorList>
    </citation>
    <scope>NUCLEOTIDE SEQUENCE [LARGE SCALE GENOMIC DNA]</scope>
    <source>
        <strain evidence="2 3">NSJ-141</strain>
    </source>
</reference>
<gene>
    <name evidence="2" type="ORF">LQE92_10960</name>
</gene>
<dbReference type="AlphaFoldDB" id="A0AAP2W9D3"/>
<keyword evidence="2" id="KW-0378">Hydrolase</keyword>
<evidence type="ECO:0000259" key="1">
    <source>
        <dbReference type="PROSITE" id="PS50177"/>
    </source>
</evidence>
<comment type="caution">
    <text evidence="2">The sequence shown here is derived from an EMBL/GenBank/DDBJ whole genome shotgun (WGS) entry which is preliminary data.</text>
</comment>
<proteinExistence type="predicted"/>
<sequence>MDTYFHFPPDLFNILVDTIPRLNKTKKDLLLFFQNVGVPSTYLQPYYLLLNTNRSQFKKFDVTREVLATLNEQTEKMLGVRRKLLQRIVEFDSFETCYPNDKDRAKANVSDIQKIVKLKDTVTKYENYLSREQSEKIQEKQKVVDKLCQSRKHFVDLEQRFAQLFSIQNPQERGKKLEQVLNDIFMYFKIGIKEDFVIYDDETGKNCEQIDGVVEINHYLTLVEMKWEKEPLGVDKVGRFMSRLLVRKNVDGIIVSYASFTETAILTAKEALSISVLALVDLKDIYDVLNQKKDLVDFFSELIKNVKLYKNPKPRIDISGLKNIDFNYYD</sequence>
<dbReference type="InterPro" id="IPR018222">
    <property type="entry name" value="Nuclear_transport_factor_2_euk"/>
</dbReference>
<dbReference type="Pfam" id="PF04471">
    <property type="entry name" value="Mrr_cat"/>
    <property type="match status" value="1"/>
</dbReference>
<evidence type="ECO:0000313" key="3">
    <source>
        <dbReference type="Proteomes" id="UP001299265"/>
    </source>
</evidence>
<dbReference type="GO" id="GO:0009307">
    <property type="term" value="P:DNA restriction-modification system"/>
    <property type="evidence" value="ECO:0007669"/>
    <property type="project" value="InterPro"/>
</dbReference>
<organism evidence="2 3">
    <name type="scientific">Lientehia hominis</name>
    <dbReference type="NCBI Taxonomy" id="2897778"/>
    <lineage>
        <taxon>Bacteria</taxon>
        <taxon>Bacillati</taxon>
        <taxon>Bacillota</taxon>
        <taxon>Clostridia</taxon>
        <taxon>Lachnospirales</taxon>
        <taxon>Lachnospiraceae</taxon>
        <taxon>Lientehia</taxon>
    </lineage>
</organism>
<keyword evidence="2" id="KW-0540">Nuclease</keyword>
<protein>
    <submittedName>
        <fullName evidence="2">Restriction endonuclease</fullName>
    </submittedName>
</protein>
<dbReference type="InterPro" id="IPR011335">
    <property type="entry name" value="Restrct_endonuc-II-like"/>
</dbReference>
<accession>A0AAP2W9D3</accession>
<dbReference type="RefSeq" id="WP_231063002.1">
    <property type="nucleotide sequence ID" value="NZ_JAJNOR010000006.1"/>
</dbReference>
<feature type="domain" description="NTF2" evidence="1">
    <location>
        <begin position="38"/>
        <end position="187"/>
    </location>
</feature>
<dbReference type="EMBL" id="JAJNOR010000006">
    <property type="protein sequence ID" value="MCD2493136.1"/>
    <property type="molecule type" value="Genomic_DNA"/>
</dbReference>
<keyword evidence="2" id="KW-0255">Endonuclease</keyword>
<keyword evidence="3" id="KW-1185">Reference proteome</keyword>
<evidence type="ECO:0000313" key="2">
    <source>
        <dbReference type="EMBL" id="MCD2493136.1"/>
    </source>
</evidence>
<dbReference type="PROSITE" id="PS50177">
    <property type="entry name" value="NTF2_DOMAIN"/>
    <property type="match status" value="1"/>
</dbReference>
<dbReference type="GO" id="GO:0003677">
    <property type="term" value="F:DNA binding"/>
    <property type="evidence" value="ECO:0007669"/>
    <property type="project" value="InterPro"/>
</dbReference>